<dbReference type="EMBL" id="VIIS01000064">
    <property type="protein sequence ID" value="KAF0313920.1"/>
    <property type="molecule type" value="Genomic_DNA"/>
</dbReference>
<dbReference type="Proteomes" id="UP000440578">
    <property type="component" value="Unassembled WGS sequence"/>
</dbReference>
<reference evidence="1 2" key="1">
    <citation type="submission" date="2019-07" db="EMBL/GenBank/DDBJ databases">
        <title>Draft genome assembly of a fouling barnacle, Amphibalanus amphitrite (Darwin, 1854): The first reference genome for Thecostraca.</title>
        <authorList>
            <person name="Kim W."/>
        </authorList>
    </citation>
    <scope>NUCLEOTIDE SEQUENCE [LARGE SCALE GENOMIC DNA]</scope>
    <source>
        <strain evidence="1">SNU_AA5</strain>
        <tissue evidence="1">Soma without cirri and trophi</tissue>
    </source>
</reference>
<proteinExistence type="predicted"/>
<dbReference type="AlphaFoldDB" id="A0A6A4XC68"/>
<organism evidence="1 2">
    <name type="scientific">Amphibalanus amphitrite</name>
    <name type="common">Striped barnacle</name>
    <name type="synonym">Balanus amphitrite</name>
    <dbReference type="NCBI Taxonomy" id="1232801"/>
    <lineage>
        <taxon>Eukaryota</taxon>
        <taxon>Metazoa</taxon>
        <taxon>Ecdysozoa</taxon>
        <taxon>Arthropoda</taxon>
        <taxon>Crustacea</taxon>
        <taxon>Multicrustacea</taxon>
        <taxon>Cirripedia</taxon>
        <taxon>Thoracica</taxon>
        <taxon>Thoracicalcarea</taxon>
        <taxon>Balanomorpha</taxon>
        <taxon>Balanoidea</taxon>
        <taxon>Balanidae</taxon>
        <taxon>Amphibalaninae</taxon>
        <taxon>Amphibalanus</taxon>
    </lineage>
</organism>
<accession>A0A6A4XC68</accession>
<protein>
    <submittedName>
        <fullName evidence="1">Uncharacterized protein</fullName>
    </submittedName>
</protein>
<evidence type="ECO:0000313" key="1">
    <source>
        <dbReference type="EMBL" id="KAF0313920.1"/>
    </source>
</evidence>
<gene>
    <name evidence="1" type="ORF">FJT64_015565</name>
</gene>
<comment type="caution">
    <text evidence="1">The sequence shown here is derived from an EMBL/GenBank/DDBJ whole genome shotgun (WGS) entry which is preliminary data.</text>
</comment>
<keyword evidence="2" id="KW-1185">Reference proteome</keyword>
<name>A0A6A4XC68_AMPAM</name>
<evidence type="ECO:0000313" key="2">
    <source>
        <dbReference type="Proteomes" id="UP000440578"/>
    </source>
</evidence>
<sequence length="155" mass="16629">MLLLLPASMRDVTSGDLRHPGPVYDVFEHVSGSFTGAANFTGAAASLFVCAARCTAAGWGVCGGFSYVRGGLCRLYPESGDCSGPETAPETAGRETRNYRRLTPCPVVNDGADRGVKLAQEIDRMKDEDQLQALAQVVAWHRSLYGHTKKDHVGL</sequence>